<organism evidence="2 3">
    <name type="scientific">Agrobacterium vitis</name>
    <name type="common">Rhizobium vitis</name>
    <dbReference type="NCBI Taxonomy" id="373"/>
    <lineage>
        <taxon>Bacteria</taxon>
        <taxon>Pseudomonadati</taxon>
        <taxon>Pseudomonadota</taxon>
        <taxon>Alphaproteobacteria</taxon>
        <taxon>Hyphomicrobiales</taxon>
        <taxon>Rhizobiaceae</taxon>
        <taxon>Rhizobium/Agrobacterium group</taxon>
        <taxon>Agrobacterium</taxon>
    </lineage>
</organism>
<comment type="caution">
    <text evidence="2">The sequence shown here is derived from an EMBL/GenBank/DDBJ whole genome shotgun (WGS) entry which is preliminary data.</text>
</comment>
<dbReference type="PANTHER" id="PTHR30543:SF21">
    <property type="entry name" value="NAD(P)H-DEPENDENT FMN REDUCTASE LOT6"/>
    <property type="match status" value="1"/>
</dbReference>
<evidence type="ECO:0000313" key="3">
    <source>
        <dbReference type="Proteomes" id="UP000655037"/>
    </source>
</evidence>
<dbReference type="GO" id="GO:0005829">
    <property type="term" value="C:cytosol"/>
    <property type="evidence" value="ECO:0007669"/>
    <property type="project" value="TreeGrafter"/>
</dbReference>
<dbReference type="Pfam" id="PF03358">
    <property type="entry name" value="FMN_red"/>
    <property type="match status" value="1"/>
</dbReference>
<gene>
    <name evidence="2" type="ORF">IEI95_007750</name>
</gene>
<feature type="domain" description="NADPH-dependent FMN reductase-like" evidence="1">
    <location>
        <begin position="2"/>
        <end position="142"/>
    </location>
</feature>
<dbReference type="PANTHER" id="PTHR30543">
    <property type="entry name" value="CHROMATE REDUCTASE"/>
    <property type="match status" value="1"/>
</dbReference>
<dbReference type="GO" id="GO:0010181">
    <property type="term" value="F:FMN binding"/>
    <property type="evidence" value="ECO:0007669"/>
    <property type="project" value="TreeGrafter"/>
</dbReference>
<dbReference type="AlphaFoldDB" id="A0AAE4X0U7"/>
<dbReference type="InterPro" id="IPR005025">
    <property type="entry name" value="FMN_Rdtase-like_dom"/>
</dbReference>
<dbReference type="EMBL" id="JACXXJ020000003">
    <property type="protein sequence ID" value="MBF2714149.1"/>
    <property type="molecule type" value="Genomic_DNA"/>
</dbReference>
<accession>A0AAE4X0U7</accession>
<proteinExistence type="predicted"/>
<dbReference type="Proteomes" id="UP000655037">
    <property type="component" value="Unassembled WGS sequence"/>
</dbReference>
<reference evidence="2" key="1">
    <citation type="submission" date="2020-11" db="EMBL/GenBank/DDBJ databases">
        <title>Agrobacterium vitis strain K377 genome.</title>
        <authorList>
            <person name="Xi H."/>
        </authorList>
    </citation>
    <scope>NUCLEOTIDE SEQUENCE</scope>
    <source>
        <strain evidence="2">K377</strain>
    </source>
</reference>
<evidence type="ECO:0000313" key="2">
    <source>
        <dbReference type="EMBL" id="MBF2714149.1"/>
    </source>
</evidence>
<protein>
    <submittedName>
        <fullName evidence="2">NAD(P)H-dependent oxidoreductase</fullName>
    </submittedName>
</protein>
<dbReference type="Gene3D" id="3.40.50.360">
    <property type="match status" value="1"/>
</dbReference>
<evidence type="ECO:0000259" key="1">
    <source>
        <dbReference type="Pfam" id="PF03358"/>
    </source>
</evidence>
<sequence length="187" mass="21329">MPKLLVIACSTRPTRVGFPIAEWTVERARLDGRFEVELADLRELNLPNYDEPHHPRLHQYQHEHTKKWSAVVERADAVVFVTPEYNHSFPGALKNAIDYLHDEWKFKPAAFVSYGGIAAGTRSVQALKPVIDCLRMIPVFEGINIAFVHELLKDGKFAATQPHEVAATSMFDTLFFWSGRNSELYVH</sequence>
<dbReference type="RefSeq" id="WP_071205887.1">
    <property type="nucleotide sequence ID" value="NZ_CP118261.1"/>
</dbReference>
<dbReference type="SUPFAM" id="SSF52218">
    <property type="entry name" value="Flavoproteins"/>
    <property type="match status" value="1"/>
</dbReference>
<name>A0AAE4X0U7_AGRVI</name>
<dbReference type="InterPro" id="IPR050712">
    <property type="entry name" value="NAD(P)H-dep_reductase"/>
</dbReference>
<dbReference type="InterPro" id="IPR029039">
    <property type="entry name" value="Flavoprotein-like_sf"/>
</dbReference>
<dbReference type="GO" id="GO:0016491">
    <property type="term" value="F:oxidoreductase activity"/>
    <property type="evidence" value="ECO:0007669"/>
    <property type="project" value="InterPro"/>
</dbReference>